<dbReference type="EC" id="3.5.1.44" evidence="25"/>
<evidence type="ECO:0000256" key="16">
    <source>
        <dbReference type="ARBA" id="ARBA00022837"/>
    </source>
</evidence>
<dbReference type="GO" id="GO:0050568">
    <property type="term" value="F:protein-glutamine glutaminase activity"/>
    <property type="evidence" value="ECO:0007669"/>
    <property type="project" value="UniProtKB-EC"/>
</dbReference>
<evidence type="ECO:0000256" key="11">
    <source>
        <dbReference type="ARBA" id="ARBA00022530"/>
    </source>
</evidence>
<dbReference type="Pfam" id="PF01841">
    <property type="entry name" value="Transglut_core"/>
    <property type="match status" value="1"/>
</dbReference>
<comment type="cofactor">
    <cofactor evidence="40">
        <name>Ca(2+)</name>
        <dbReference type="ChEBI" id="CHEBI:29108"/>
    </cofactor>
    <text evidence="40">Binds 1 Ca(2+) ion per subunit.</text>
</comment>
<feature type="domain" description="Transglutaminase-like" evidence="42">
    <location>
        <begin position="322"/>
        <end position="416"/>
    </location>
</feature>
<evidence type="ECO:0000256" key="8">
    <source>
        <dbReference type="ARBA" id="ARBA00022454"/>
    </source>
</evidence>
<dbReference type="InterPro" id="IPR038765">
    <property type="entry name" value="Papain-like_cys_pep_sf"/>
</dbReference>
<dbReference type="Gene3D" id="3.90.260.10">
    <property type="entry name" value="Transglutaminase-like"/>
    <property type="match status" value="1"/>
</dbReference>
<comment type="catalytic activity">
    <reaction evidence="23">
        <text>L-glutaminyl-[protein] + serotonin = 5-serotonyl-L-glutamyl-[protein] + NH4(+)</text>
        <dbReference type="Rhea" id="RHEA:66552"/>
        <dbReference type="Rhea" id="RHEA-COMP:10207"/>
        <dbReference type="Rhea" id="RHEA-COMP:17052"/>
        <dbReference type="ChEBI" id="CHEBI:28938"/>
        <dbReference type="ChEBI" id="CHEBI:30011"/>
        <dbReference type="ChEBI" id="CHEBI:167174"/>
        <dbReference type="ChEBI" id="CHEBI:350546"/>
    </reaction>
    <physiologicalReaction direction="left-to-right" evidence="23">
        <dbReference type="Rhea" id="RHEA:66553"/>
    </physiologicalReaction>
</comment>
<evidence type="ECO:0000256" key="39">
    <source>
        <dbReference type="PIRSR" id="PIRSR000459-1"/>
    </source>
</evidence>
<dbReference type="Proteomes" id="UP001174136">
    <property type="component" value="Unassembled WGS sequence"/>
</dbReference>
<evidence type="ECO:0000256" key="18">
    <source>
        <dbReference type="ARBA" id="ARBA00023134"/>
    </source>
</evidence>
<dbReference type="EC" id="2.3.2.13" evidence="22"/>
<evidence type="ECO:0000256" key="32">
    <source>
        <dbReference type="ARBA" id="ARBA00042912"/>
    </source>
</evidence>
<evidence type="ECO:0000256" key="7">
    <source>
        <dbReference type="ARBA" id="ARBA00005968"/>
    </source>
</evidence>
<evidence type="ECO:0000256" key="14">
    <source>
        <dbReference type="ARBA" id="ARBA00022723"/>
    </source>
</evidence>
<dbReference type="InterPro" id="IPR002931">
    <property type="entry name" value="Transglutaminase-like"/>
</dbReference>
<evidence type="ECO:0000256" key="37">
    <source>
        <dbReference type="ARBA" id="ARBA00048230"/>
    </source>
</evidence>
<dbReference type="EMBL" id="JAOPHQ010003178">
    <property type="protein sequence ID" value="KAK0143975.1"/>
    <property type="molecule type" value="Genomic_DNA"/>
</dbReference>
<dbReference type="GO" id="GO:0006508">
    <property type="term" value="P:proteolysis"/>
    <property type="evidence" value="ECO:0007669"/>
    <property type="project" value="UniProtKB-KW"/>
</dbReference>
<evidence type="ECO:0000256" key="27">
    <source>
        <dbReference type="ARBA" id="ARBA00041650"/>
    </source>
</evidence>
<evidence type="ECO:0000313" key="44">
    <source>
        <dbReference type="Proteomes" id="UP001174136"/>
    </source>
</evidence>
<evidence type="ECO:0000256" key="9">
    <source>
        <dbReference type="ARBA" id="ARBA00022475"/>
    </source>
</evidence>
<evidence type="ECO:0000256" key="29">
    <source>
        <dbReference type="ARBA" id="ARBA00042099"/>
    </source>
</evidence>
<feature type="binding site" evidence="40">
    <location>
        <position position="513"/>
    </location>
    <ligand>
        <name>Ca(2+)</name>
        <dbReference type="ChEBI" id="CHEBI:29108"/>
    </ligand>
</feature>
<dbReference type="GO" id="GO:0007399">
    <property type="term" value="P:nervous system development"/>
    <property type="evidence" value="ECO:0007669"/>
    <property type="project" value="UniProtKB-ARBA"/>
</dbReference>
<keyword evidence="18" id="KW-0342">GTP-binding</keyword>
<evidence type="ECO:0000256" key="25">
    <source>
        <dbReference type="ARBA" id="ARBA00039019"/>
    </source>
</evidence>
<evidence type="ECO:0000256" key="22">
    <source>
        <dbReference type="ARBA" id="ARBA00024222"/>
    </source>
</evidence>
<evidence type="ECO:0000256" key="1">
    <source>
        <dbReference type="ARBA" id="ARBA00004123"/>
    </source>
</evidence>
<dbReference type="FunFam" id="3.90.260.10:FF:000001">
    <property type="entry name" value="Protein-glutamine gamma-glutamyltransferase 2"/>
    <property type="match status" value="1"/>
</dbReference>
<evidence type="ECO:0000256" key="26">
    <source>
        <dbReference type="ARBA" id="ARBA00040561"/>
    </source>
</evidence>
<evidence type="ECO:0000256" key="6">
    <source>
        <dbReference type="ARBA" id="ARBA00004514"/>
    </source>
</evidence>
<dbReference type="GO" id="GO:0005525">
    <property type="term" value="F:GTP binding"/>
    <property type="evidence" value="ECO:0007669"/>
    <property type="project" value="UniProtKB-KW"/>
</dbReference>
<evidence type="ECO:0000256" key="40">
    <source>
        <dbReference type="PIRSR" id="PIRSR000459-2"/>
    </source>
</evidence>
<feature type="active site" evidence="39">
    <location>
        <position position="330"/>
    </location>
</feature>
<evidence type="ECO:0000256" key="24">
    <source>
        <dbReference type="ARBA" id="ARBA00036876"/>
    </source>
</evidence>
<dbReference type="InterPro" id="IPR036985">
    <property type="entry name" value="Transglutaminase-like_sf"/>
</dbReference>
<dbReference type="GO" id="GO:0005886">
    <property type="term" value="C:plasma membrane"/>
    <property type="evidence" value="ECO:0007669"/>
    <property type="project" value="UniProtKB-SubCell"/>
</dbReference>
<dbReference type="PANTHER" id="PTHR11590">
    <property type="entry name" value="PROTEIN-GLUTAMINE GAMMA-GLUTAMYLTRANSFERASE"/>
    <property type="match status" value="1"/>
</dbReference>
<evidence type="ECO:0000256" key="33">
    <source>
        <dbReference type="ARBA" id="ARBA00043104"/>
    </source>
</evidence>
<keyword evidence="16 40" id="KW-0106">Calcium</keyword>
<keyword evidence="19" id="KW-0472">Membrane</keyword>
<evidence type="ECO:0000256" key="4">
    <source>
        <dbReference type="ARBA" id="ARBA00004286"/>
    </source>
</evidence>
<keyword evidence="17" id="KW-0496">Mitochondrion</keyword>
<evidence type="ECO:0000256" key="28">
    <source>
        <dbReference type="ARBA" id="ARBA00041677"/>
    </source>
</evidence>
<feature type="active site" evidence="39">
    <location>
        <position position="388"/>
    </location>
</feature>
<evidence type="ECO:0000256" key="2">
    <source>
        <dbReference type="ARBA" id="ARBA00004173"/>
    </source>
</evidence>
<evidence type="ECO:0000256" key="38">
    <source>
        <dbReference type="ARBA" id="ARBA00048365"/>
    </source>
</evidence>
<dbReference type="InterPro" id="IPR013783">
    <property type="entry name" value="Ig-like_fold"/>
</dbReference>
<protein>
    <recommendedName>
        <fullName evidence="26">Protein-glutamine gamma-glutamyltransferase 2</fullName>
        <ecNumber evidence="22">2.3.2.13</ecNumber>
        <ecNumber evidence="25">3.5.1.44</ecNumber>
    </recommendedName>
    <alternativeName>
        <fullName evidence="29">Isopeptidase TGM2</fullName>
    </alternativeName>
    <alternativeName>
        <fullName evidence="31">Protein-glutamine deamidase TGM2</fullName>
    </alternativeName>
    <alternativeName>
        <fullName evidence="30">Protein-glutamine dopaminyltransferase TGM2</fullName>
    </alternativeName>
    <alternativeName>
        <fullName evidence="33">Protein-glutamine histaminyltransferase TGM2</fullName>
    </alternativeName>
    <alternativeName>
        <fullName evidence="34">Protein-glutamine noradrenalinyltransferase TGM2</fullName>
    </alternativeName>
    <alternativeName>
        <fullName evidence="32">Protein-glutamine serotonyltransferase TGM2</fullName>
    </alternativeName>
    <alternativeName>
        <fullName evidence="28">Tissue transglutaminase</fullName>
    </alternativeName>
    <alternativeName>
        <fullName evidence="27">Transglutaminase-2</fullName>
    </alternativeName>
</protein>
<evidence type="ECO:0000256" key="17">
    <source>
        <dbReference type="ARBA" id="ARBA00023128"/>
    </source>
</evidence>
<comment type="catalytic activity">
    <reaction evidence="38">
        <text>L-glutaminyl-[protein] + dopamine = 5-dopaminyl-L-glutamyl-[protein] + NH4(+)</text>
        <dbReference type="Rhea" id="RHEA:66556"/>
        <dbReference type="Rhea" id="RHEA-COMP:10207"/>
        <dbReference type="Rhea" id="RHEA-COMP:17053"/>
        <dbReference type="ChEBI" id="CHEBI:28938"/>
        <dbReference type="ChEBI" id="CHEBI:30011"/>
        <dbReference type="ChEBI" id="CHEBI:59905"/>
        <dbReference type="ChEBI" id="CHEBI:167175"/>
    </reaction>
    <physiologicalReaction direction="left-to-right" evidence="38">
        <dbReference type="Rhea" id="RHEA:66557"/>
    </physiologicalReaction>
</comment>
<evidence type="ECO:0000256" key="10">
    <source>
        <dbReference type="ARBA" id="ARBA00022525"/>
    </source>
</evidence>
<keyword evidence="15" id="KW-0547">Nucleotide-binding</keyword>
<keyword evidence="8" id="KW-0158">Chromosome</keyword>
<feature type="binding site" evidence="40">
    <location>
        <position position="459"/>
    </location>
    <ligand>
        <name>Ca(2+)</name>
        <dbReference type="ChEBI" id="CHEBI:29108"/>
    </ligand>
</feature>
<evidence type="ECO:0000256" key="21">
    <source>
        <dbReference type="ARBA" id="ARBA00023315"/>
    </source>
</evidence>
<dbReference type="GO" id="GO:0003810">
    <property type="term" value="F:protein-glutamine gamma-glutamyltransferase activity"/>
    <property type="evidence" value="ECO:0007669"/>
    <property type="project" value="UniProtKB-EC"/>
</dbReference>
<evidence type="ECO:0000256" key="30">
    <source>
        <dbReference type="ARBA" id="ARBA00042105"/>
    </source>
</evidence>
<dbReference type="AlphaFoldDB" id="A0AA47P0I9"/>
<evidence type="ECO:0000256" key="15">
    <source>
        <dbReference type="ARBA" id="ARBA00022741"/>
    </source>
</evidence>
<reference evidence="43" key="1">
    <citation type="journal article" date="2023" name="Front. Mar. Sci.">
        <title>A new Merluccius polli reference genome to investigate the effects of global change in West African waters.</title>
        <authorList>
            <person name="Mateo J.L."/>
            <person name="Blanco-Fernandez C."/>
            <person name="Garcia-Vazquez E."/>
            <person name="Machado-Schiaffino G."/>
        </authorList>
    </citation>
    <scope>NUCLEOTIDE SEQUENCE</scope>
    <source>
        <strain evidence="43">C29</strain>
        <tissue evidence="43">Fin</tissue>
    </source>
</reference>
<dbReference type="InterPro" id="IPR001102">
    <property type="entry name" value="Transglutaminase_N"/>
</dbReference>
<name>A0AA47P0I9_MERPO</name>
<evidence type="ECO:0000256" key="20">
    <source>
        <dbReference type="ARBA" id="ARBA00023242"/>
    </source>
</evidence>
<organism evidence="43 44">
    <name type="scientific">Merluccius polli</name>
    <name type="common">Benguela hake</name>
    <name type="synonym">Merluccius cadenati</name>
    <dbReference type="NCBI Taxonomy" id="89951"/>
    <lineage>
        <taxon>Eukaryota</taxon>
        <taxon>Metazoa</taxon>
        <taxon>Chordata</taxon>
        <taxon>Craniata</taxon>
        <taxon>Vertebrata</taxon>
        <taxon>Euteleostomi</taxon>
        <taxon>Actinopterygii</taxon>
        <taxon>Neopterygii</taxon>
        <taxon>Teleostei</taxon>
        <taxon>Neoteleostei</taxon>
        <taxon>Acanthomorphata</taxon>
        <taxon>Zeiogadaria</taxon>
        <taxon>Gadariae</taxon>
        <taxon>Gadiformes</taxon>
        <taxon>Gadoidei</taxon>
        <taxon>Merlucciidae</taxon>
        <taxon>Merluccius</taxon>
    </lineage>
</organism>
<dbReference type="PIRSF" id="PIRSF000459">
    <property type="entry name" value="TGM_EBP42"/>
    <property type="match status" value="1"/>
</dbReference>
<keyword evidence="44" id="KW-1185">Reference proteome</keyword>
<dbReference type="InterPro" id="IPR023608">
    <property type="entry name" value="Transglutaminase_animal"/>
</dbReference>
<comment type="subcellular location">
    <subcellularLocation>
        <location evidence="3">Cell membrane</location>
    </subcellularLocation>
    <subcellularLocation>
        <location evidence="4">Chromosome</location>
    </subcellularLocation>
    <subcellularLocation>
        <location evidence="6">Cytoplasm</location>
        <location evidence="6">Cytosol</location>
    </subcellularLocation>
    <subcellularLocation>
        <location evidence="2">Mitochondrion</location>
    </subcellularLocation>
    <subcellularLocation>
        <location evidence="1">Nucleus</location>
    </subcellularLocation>
    <subcellularLocation>
        <location evidence="5">Secreted</location>
        <location evidence="5">Extracellular space</location>
        <location evidence="5">Extracellular matrix</location>
    </subcellularLocation>
</comment>
<feature type="active site" evidence="39">
    <location>
        <position position="413"/>
    </location>
</feature>
<evidence type="ECO:0000256" key="31">
    <source>
        <dbReference type="ARBA" id="ARBA00042239"/>
    </source>
</evidence>
<keyword evidence="14 40" id="KW-0479">Metal-binding</keyword>
<keyword evidence="21" id="KW-0012">Acyltransferase</keyword>
<dbReference type="SMART" id="SM00460">
    <property type="entry name" value="TGc"/>
    <property type="match status" value="1"/>
</dbReference>
<evidence type="ECO:0000256" key="19">
    <source>
        <dbReference type="ARBA" id="ARBA00023136"/>
    </source>
</evidence>
<comment type="catalytic activity">
    <reaction evidence="37">
        <text>L-glutaminyl-[protein] + (R)-noradrenaline = 5-(R)-noradrenalinyl-L-glutamyl-[protein] + NH4(+)</text>
        <dbReference type="Rhea" id="RHEA:66560"/>
        <dbReference type="Rhea" id="RHEA-COMP:10207"/>
        <dbReference type="Rhea" id="RHEA-COMP:17054"/>
        <dbReference type="ChEBI" id="CHEBI:28938"/>
        <dbReference type="ChEBI" id="CHEBI:30011"/>
        <dbReference type="ChEBI" id="CHEBI:72587"/>
        <dbReference type="ChEBI" id="CHEBI:167178"/>
    </reaction>
    <physiologicalReaction direction="left-to-right" evidence="37">
        <dbReference type="Rhea" id="RHEA:66561"/>
    </physiologicalReaction>
</comment>
<dbReference type="GO" id="GO:0005829">
    <property type="term" value="C:cytosol"/>
    <property type="evidence" value="ECO:0007669"/>
    <property type="project" value="UniProtKB-SubCell"/>
</dbReference>
<dbReference type="SUPFAM" id="SSF81296">
    <property type="entry name" value="E set domains"/>
    <property type="match status" value="1"/>
</dbReference>
<comment type="catalytic activity">
    <reaction evidence="24">
        <text>L-glutaminyl-[protein] + L-lysyl-[protein] = [protein]-L-lysyl-N(6)-5-L-glutamyl-[protein] + NH4(+)</text>
        <dbReference type="Rhea" id="RHEA:54816"/>
        <dbReference type="Rhea" id="RHEA-COMP:9752"/>
        <dbReference type="Rhea" id="RHEA-COMP:10207"/>
        <dbReference type="Rhea" id="RHEA-COMP:14005"/>
        <dbReference type="ChEBI" id="CHEBI:28938"/>
        <dbReference type="ChEBI" id="CHEBI:29969"/>
        <dbReference type="ChEBI" id="CHEBI:30011"/>
        <dbReference type="ChEBI" id="CHEBI:138370"/>
        <dbReference type="EC" id="2.3.2.13"/>
    </reaction>
    <physiologicalReaction direction="left-to-right" evidence="24">
        <dbReference type="Rhea" id="RHEA:54817"/>
    </physiologicalReaction>
</comment>
<keyword evidence="12" id="KW-0378">Hydrolase</keyword>
<dbReference type="SUPFAM" id="SSF54001">
    <property type="entry name" value="Cysteine proteinases"/>
    <property type="match status" value="1"/>
</dbReference>
<evidence type="ECO:0000256" key="36">
    <source>
        <dbReference type="ARBA" id="ARBA00047876"/>
    </source>
</evidence>
<evidence type="ECO:0000259" key="42">
    <source>
        <dbReference type="SMART" id="SM00460"/>
    </source>
</evidence>
<comment type="similarity">
    <text evidence="7">Belongs to the transglutaminase superfamily. Transglutaminase family.</text>
</comment>
<keyword evidence="9" id="KW-1003">Cell membrane</keyword>
<evidence type="ECO:0000256" key="23">
    <source>
        <dbReference type="ARBA" id="ARBA00036377"/>
    </source>
</evidence>
<comment type="catalytic activity">
    <reaction evidence="36">
        <text>L-glutaminyl-[protein] + histamine = 5-histaminyl-L-glutamyl-[protein] + NH4(+)</text>
        <dbReference type="Rhea" id="RHEA:66564"/>
        <dbReference type="Rhea" id="RHEA-COMP:10207"/>
        <dbReference type="Rhea" id="RHEA-COMP:17056"/>
        <dbReference type="ChEBI" id="CHEBI:28938"/>
        <dbReference type="ChEBI" id="CHEBI:30011"/>
        <dbReference type="ChEBI" id="CHEBI:58432"/>
        <dbReference type="ChEBI" id="CHEBI:167179"/>
    </reaction>
    <physiologicalReaction direction="left-to-right" evidence="36">
        <dbReference type="Rhea" id="RHEA:66565"/>
    </physiologicalReaction>
</comment>
<dbReference type="InterPro" id="IPR014756">
    <property type="entry name" value="Ig_E-set"/>
</dbReference>
<comment type="catalytic activity">
    <reaction evidence="35">
        <text>L-glutaminyl-[protein] + H2O = L-glutamyl-[protein] + NH4(+)</text>
        <dbReference type="Rhea" id="RHEA:16441"/>
        <dbReference type="Rhea" id="RHEA-COMP:10207"/>
        <dbReference type="Rhea" id="RHEA-COMP:10208"/>
        <dbReference type="ChEBI" id="CHEBI:15377"/>
        <dbReference type="ChEBI" id="CHEBI:28938"/>
        <dbReference type="ChEBI" id="CHEBI:29973"/>
        <dbReference type="ChEBI" id="CHEBI:30011"/>
        <dbReference type="EC" id="3.5.1.44"/>
    </reaction>
    <physiologicalReaction direction="left-to-right" evidence="35">
        <dbReference type="Rhea" id="RHEA:16442"/>
    </physiologicalReaction>
</comment>
<proteinExistence type="inferred from homology"/>
<dbReference type="Gene3D" id="2.60.40.10">
    <property type="entry name" value="Immunoglobulins"/>
    <property type="match status" value="3"/>
</dbReference>
<keyword evidence="11" id="KW-0272">Extracellular matrix</keyword>
<accession>A0AA47P0I9</accession>
<evidence type="ECO:0000256" key="34">
    <source>
        <dbReference type="ARBA" id="ARBA00043138"/>
    </source>
</evidence>
<comment type="caution">
    <text evidence="43">The sequence shown here is derived from an EMBL/GenBank/DDBJ whole genome shotgun (WGS) entry which is preliminary data.</text>
</comment>
<evidence type="ECO:0000313" key="43">
    <source>
        <dbReference type="EMBL" id="KAK0143975.1"/>
    </source>
</evidence>
<dbReference type="GO" id="GO:0008233">
    <property type="term" value="F:peptidase activity"/>
    <property type="evidence" value="ECO:0007669"/>
    <property type="project" value="UniProtKB-KW"/>
</dbReference>
<dbReference type="InterPro" id="IPR050779">
    <property type="entry name" value="Transglutaminase"/>
</dbReference>
<feature type="binding site" evidence="40">
    <location>
        <position position="461"/>
    </location>
    <ligand>
        <name>Ca(2+)</name>
        <dbReference type="ChEBI" id="CHEBI:29108"/>
    </ligand>
</feature>
<keyword evidence="13" id="KW-0808">Transferase</keyword>
<gene>
    <name evidence="43" type="primary">TGM5_0</name>
    <name evidence="43" type="ORF">N1851_017696</name>
</gene>
<dbReference type="InterPro" id="IPR036238">
    <property type="entry name" value="Transglutaminase_C_sf"/>
</dbReference>
<feature type="region of interest" description="Disordered" evidence="41">
    <location>
        <begin position="523"/>
        <end position="551"/>
    </location>
</feature>
<keyword evidence="10" id="KW-0964">Secreted</keyword>
<evidence type="ECO:0000256" key="3">
    <source>
        <dbReference type="ARBA" id="ARBA00004236"/>
    </source>
</evidence>
<dbReference type="PANTHER" id="PTHR11590:SF6">
    <property type="entry name" value="PROTEIN-GLUTAMINE GAMMA-GLUTAMYLTRANSFERASE 2"/>
    <property type="match status" value="1"/>
</dbReference>
<evidence type="ECO:0000256" key="12">
    <source>
        <dbReference type="ARBA" id="ARBA00022670"/>
    </source>
</evidence>
<dbReference type="SUPFAM" id="SSF49309">
    <property type="entry name" value="Transglutaminase, two C-terminal domains"/>
    <property type="match status" value="2"/>
</dbReference>
<keyword evidence="20" id="KW-0539">Nucleus</keyword>
<dbReference type="GO" id="GO:0005739">
    <property type="term" value="C:mitochondrion"/>
    <property type="evidence" value="ECO:0007669"/>
    <property type="project" value="UniProtKB-SubCell"/>
</dbReference>
<evidence type="ECO:0000256" key="13">
    <source>
        <dbReference type="ARBA" id="ARBA00022679"/>
    </source>
</evidence>
<keyword evidence="12" id="KW-0645">Protease</keyword>
<sequence length="751" mass="84258">MATVNNSHFQFGLKYRLMSPLLISSFETGELAEPAAAAAIRVFKALEVLPIRYATGTVVKKAEFNCKENNSAHHTSDITKDELIVRRGQSFLLTLEMNQPFRQGEALFVTVETGSHPSGERGTWSRFGNPSPLYAARPKAQWRYDVHPSSVFSRGQVILAVTPPADAPVGKYSLSVTTEGKETSLGNLMVLFNPWCSEDWVYLPDEKERQEYVMNEHGVIFQGSSRHIRGLAWDYGQFEEDMVDICMKMLDINPKHLRDPADDVSARCNPIYVSRVVSAMINCNDDRGVLLGSWKAPYRGGLRPTHWTGSHDILQRWMRLNHHPVKYGQCWVFAGVMCSVLRLLGIPCRVVTNFQSAHDTDKTLTIDHYYTNDGRQPSKGTDSIWNFHVWVEAWMRRPDLDIKGQYDGWQVLDPTPQERSNHDLTGRGVFCCGPAPVAAVLQGRTDRKYDIPFVFAEVNADCVSWLVAADGSKRRLRCDSSTVGQNISTKSVGSDQRNDITHSYKHREGSQMEREAFRDAVDGLNPRRPGCGNPDPGEVKMSFQEEEEPQTGRDVRLALKMNSQDMVGQTFIINISTQAMSYTGVPVCNLHTLQETVTLPRGKELSVAVVIPFSVYSKHMLMFDSLKVTAVAMDQKNPELVYMTESDIVLQDPPISVKPNAKADRLLITRSLNGPSGAEEYLRLWFTCMLRYLGASPFCSAIRNLSLLGEARLYATVEAEVVFVNPLNETLRDCCLTIEGSGLLRSAQEQQ</sequence>
<feature type="binding site" evidence="40">
    <location>
        <position position="508"/>
    </location>
    <ligand>
        <name>Ca(2+)</name>
        <dbReference type="ChEBI" id="CHEBI:29108"/>
    </ligand>
</feature>
<evidence type="ECO:0000256" key="35">
    <source>
        <dbReference type="ARBA" id="ARBA00047868"/>
    </source>
</evidence>
<dbReference type="GO" id="GO:0005634">
    <property type="term" value="C:nucleus"/>
    <property type="evidence" value="ECO:0007669"/>
    <property type="project" value="UniProtKB-SubCell"/>
</dbReference>
<dbReference type="GO" id="GO:0046872">
    <property type="term" value="F:metal ion binding"/>
    <property type="evidence" value="ECO:0007669"/>
    <property type="project" value="UniProtKB-KW"/>
</dbReference>
<dbReference type="GO" id="GO:0005694">
    <property type="term" value="C:chromosome"/>
    <property type="evidence" value="ECO:0007669"/>
    <property type="project" value="UniProtKB-SubCell"/>
</dbReference>
<evidence type="ECO:0000256" key="41">
    <source>
        <dbReference type="SAM" id="MobiDB-lite"/>
    </source>
</evidence>
<evidence type="ECO:0000256" key="5">
    <source>
        <dbReference type="ARBA" id="ARBA00004498"/>
    </source>
</evidence>
<dbReference type="Pfam" id="PF00868">
    <property type="entry name" value="Transglut_N"/>
    <property type="match status" value="1"/>
</dbReference>